<dbReference type="SUPFAM" id="SSF53474">
    <property type="entry name" value="alpha/beta-Hydrolases"/>
    <property type="match status" value="1"/>
</dbReference>
<dbReference type="EC" id="3.1.1.-" evidence="3"/>
<dbReference type="PANTHER" id="PTHR48081:SF8">
    <property type="entry name" value="ALPHA_BETA HYDROLASE FOLD-3 DOMAIN-CONTAINING PROTEIN-RELATED"/>
    <property type="match status" value="1"/>
</dbReference>
<protein>
    <submittedName>
        <fullName evidence="3">Acetyl esterase</fullName>
        <ecNumber evidence="3">3.1.1.-</ecNumber>
    </submittedName>
</protein>
<dbReference type="InterPro" id="IPR013094">
    <property type="entry name" value="AB_hydrolase_3"/>
</dbReference>
<evidence type="ECO:0000259" key="2">
    <source>
        <dbReference type="Pfam" id="PF07859"/>
    </source>
</evidence>
<name>A0A852XBL8_9MICO</name>
<dbReference type="InterPro" id="IPR050300">
    <property type="entry name" value="GDXG_lipolytic_enzyme"/>
</dbReference>
<accession>A0A852XBL8</accession>
<keyword evidence="1 3" id="KW-0378">Hydrolase</keyword>
<dbReference type="EMBL" id="JACBZX010000001">
    <property type="protein sequence ID" value="NYG38133.1"/>
    <property type="molecule type" value="Genomic_DNA"/>
</dbReference>
<evidence type="ECO:0000256" key="1">
    <source>
        <dbReference type="ARBA" id="ARBA00022801"/>
    </source>
</evidence>
<dbReference type="RefSeq" id="WP_179463375.1">
    <property type="nucleotide sequence ID" value="NZ_JACBZX010000001.1"/>
</dbReference>
<dbReference type="Pfam" id="PF07859">
    <property type="entry name" value="Abhydrolase_3"/>
    <property type="match status" value="1"/>
</dbReference>
<sequence>MSAPWMPMRTRALDRLLRSSRDPAGVLEPRALAQARRAVRTGPPASWVTGPMAPGVTLETIAVPVRGCEQVRVVLHRPATPGPHPLLVHLHGGGFAIGSVEVFTPFCTQVAARADVLVASVDYRMAPEHVAPTAAHDAIDVTGWLVEHAGELGARADRLGVTGDSAGGNLATVVAQHLRDEGCAGLRHQALVYPSPDLTDREVEELDRHFPVLTPALMRVFRGAYLGDGQDERDPLVSPAHGRLDGLPPTLVQTAENDPLRPDGEAYAQALRAAGVEVRLTCYRGAPHGFVNLPGLTSAGYPALEELAAEVAHHLHGEDR</sequence>
<feature type="domain" description="Alpha/beta hydrolase fold-3" evidence="2">
    <location>
        <begin position="87"/>
        <end position="291"/>
    </location>
</feature>
<dbReference type="AlphaFoldDB" id="A0A852XBL8"/>
<dbReference type="InterPro" id="IPR029058">
    <property type="entry name" value="AB_hydrolase_fold"/>
</dbReference>
<dbReference type="Proteomes" id="UP000592181">
    <property type="component" value="Unassembled WGS sequence"/>
</dbReference>
<proteinExistence type="predicted"/>
<dbReference type="GO" id="GO:0016787">
    <property type="term" value="F:hydrolase activity"/>
    <property type="evidence" value="ECO:0007669"/>
    <property type="project" value="UniProtKB-KW"/>
</dbReference>
<organism evidence="3 4">
    <name type="scientific">Janibacter alkaliphilus</name>
    <dbReference type="NCBI Taxonomy" id="1069963"/>
    <lineage>
        <taxon>Bacteria</taxon>
        <taxon>Bacillati</taxon>
        <taxon>Actinomycetota</taxon>
        <taxon>Actinomycetes</taxon>
        <taxon>Micrococcales</taxon>
        <taxon>Intrasporangiaceae</taxon>
        <taxon>Janibacter</taxon>
    </lineage>
</organism>
<evidence type="ECO:0000313" key="3">
    <source>
        <dbReference type="EMBL" id="NYG38133.1"/>
    </source>
</evidence>
<comment type="caution">
    <text evidence="3">The sequence shown here is derived from an EMBL/GenBank/DDBJ whole genome shotgun (WGS) entry which is preliminary data.</text>
</comment>
<reference evidence="3 4" key="1">
    <citation type="submission" date="2020-07" db="EMBL/GenBank/DDBJ databases">
        <title>Sequencing the genomes of 1000 actinobacteria strains.</title>
        <authorList>
            <person name="Klenk H.-P."/>
        </authorList>
    </citation>
    <scope>NUCLEOTIDE SEQUENCE [LARGE SCALE GENOMIC DNA]</scope>
    <source>
        <strain evidence="3 4">DSM 24723</strain>
    </source>
</reference>
<keyword evidence="4" id="KW-1185">Reference proteome</keyword>
<dbReference type="PANTHER" id="PTHR48081">
    <property type="entry name" value="AB HYDROLASE SUPERFAMILY PROTEIN C4A8.06C"/>
    <property type="match status" value="1"/>
</dbReference>
<dbReference type="Gene3D" id="3.40.50.1820">
    <property type="entry name" value="alpha/beta hydrolase"/>
    <property type="match status" value="1"/>
</dbReference>
<evidence type="ECO:0000313" key="4">
    <source>
        <dbReference type="Proteomes" id="UP000592181"/>
    </source>
</evidence>
<gene>
    <name evidence="3" type="ORF">BJY28_002602</name>
</gene>